<name>A0AAX4K4B9_9TREE</name>
<evidence type="ECO:0000313" key="2">
    <source>
        <dbReference type="Proteomes" id="UP001355207"/>
    </source>
</evidence>
<keyword evidence="2" id="KW-1185">Reference proteome</keyword>
<reference evidence="1 2" key="1">
    <citation type="submission" date="2024-01" db="EMBL/GenBank/DDBJ databases">
        <title>Comparative genomics of Cryptococcus and Kwoniella reveals pathogenesis evolution and contrasting modes of karyotype evolution via chromosome fusion or intercentromeric recombination.</title>
        <authorList>
            <person name="Coelho M.A."/>
            <person name="David-Palma M."/>
            <person name="Shea T."/>
            <person name="Bowers K."/>
            <person name="McGinley-Smith S."/>
            <person name="Mohammad A.W."/>
            <person name="Gnirke A."/>
            <person name="Yurkov A.M."/>
            <person name="Nowrousian M."/>
            <person name="Sun S."/>
            <person name="Cuomo C.A."/>
            <person name="Heitman J."/>
        </authorList>
    </citation>
    <scope>NUCLEOTIDE SEQUENCE [LARGE SCALE GENOMIC DNA]</scope>
    <source>
        <strain evidence="1 2">CBS 6074</strain>
    </source>
</reference>
<dbReference type="GeneID" id="91097857"/>
<sequence length="277" mass="31488">MERVSPLDKAIANEYESIFWSGRESGSHSNQKSDGKQCEIEFFRLYLGEDDLLSATQESRSPSFNLPDLKCISKGLGQLLARLHWIVGINAIGIKYVLGGRYPTNFDKGNEDIQCYMLNFHQCEKWLDADPLRKLASGTTIESTNSSSSAVVQPNYSSKGPQLPVVAQTPPRLPSITPLDGILIGKHSEHNLNEALKRLAKLIFTQEPYHPRPRLGDLYRNFRKGYCQLVEHILYTSTLNNLKSNHKRDIKKAVNHFFNEYERLDKEKLQEAKGNHS</sequence>
<evidence type="ECO:0000313" key="1">
    <source>
        <dbReference type="EMBL" id="WWC92234.1"/>
    </source>
</evidence>
<dbReference type="AlphaFoldDB" id="A0AAX4K4B9"/>
<dbReference type="Proteomes" id="UP001355207">
    <property type="component" value="Chromosome 10"/>
</dbReference>
<dbReference type="EMBL" id="CP144107">
    <property type="protein sequence ID" value="WWC92234.1"/>
    <property type="molecule type" value="Genomic_DNA"/>
</dbReference>
<proteinExistence type="predicted"/>
<protein>
    <recommendedName>
        <fullName evidence="3">DUF3669 domain-containing protein</fullName>
    </recommendedName>
</protein>
<organism evidence="1 2">
    <name type="scientific">Kwoniella dendrophila CBS 6074</name>
    <dbReference type="NCBI Taxonomy" id="1295534"/>
    <lineage>
        <taxon>Eukaryota</taxon>
        <taxon>Fungi</taxon>
        <taxon>Dikarya</taxon>
        <taxon>Basidiomycota</taxon>
        <taxon>Agaricomycotina</taxon>
        <taxon>Tremellomycetes</taxon>
        <taxon>Tremellales</taxon>
        <taxon>Cryptococcaceae</taxon>
        <taxon>Kwoniella</taxon>
    </lineage>
</organism>
<dbReference type="RefSeq" id="XP_066078996.1">
    <property type="nucleotide sequence ID" value="XM_066222899.1"/>
</dbReference>
<accession>A0AAX4K4B9</accession>
<gene>
    <name evidence="1" type="ORF">L201_007188</name>
</gene>
<evidence type="ECO:0008006" key="3">
    <source>
        <dbReference type="Google" id="ProtNLM"/>
    </source>
</evidence>